<dbReference type="OrthoDB" id="9777673at2"/>
<dbReference type="PANTHER" id="PTHR21240:SF28">
    <property type="entry name" value="ISO-OROTATE DECARBOXYLASE (EUROFUNG)"/>
    <property type="match status" value="1"/>
</dbReference>
<dbReference type="GO" id="GO:0016787">
    <property type="term" value="F:hydrolase activity"/>
    <property type="evidence" value="ECO:0007669"/>
    <property type="project" value="InterPro"/>
</dbReference>
<dbReference type="PANTHER" id="PTHR21240">
    <property type="entry name" value="2-AMINO-3-CARBOXYLMUCONATE-6-SEMIALDEHYDE DECARBOXYLASE"/>
    <property type="match status" value="1"/>
</dbReference>
<evidence type="ECO:0000313" key="3">
    <source>
        <dbReference type="EMBL" id="UNO50072.1"/>
    </source>
</evidence>
<dbReference type="InterPro" id="IPR006680">
    <property type="entry name" value="Amidohydro-rel"/>
</dbReference>
<accession>A0A9E6ZI28</accession>
<dbReference type="KEGG" id="aaco:K1I37_06175"/>
<dbReference type="SUPFAM" id="SSF51556">
    <property type="entry name" value="Metallo-dependent hydrolases"/>
    <property type="match status" value="1"/>
</dbReference>
<dbReference type="InterPro" id="IPR032465">
    <property type="entry name" value="ACMSD"/>
</dbReference>
<sequence>MFDVHSHFVPEAVLSWLKENANLVRATWEQRGVGKEPFLAIDGRWSFELKRAFYARELYLEEQRTAGVTHTLVSPIPQLFLYDFPHELTAEVAELYNDELSRFVAANAKILSGLATVPLNHPETAARVLARAVSQGLKGAIIGPGHAGQLLSDERFTPFWEAADAARAIVFIHPLLNTDPRIQRRMMPNLIGVPWETTACALDLILGGVLDKFPNARILLAHGGGFLPYQIGRLNQGYEVWPQVSSLLTDRPEAYLQRLFYDNVLWHEDALAYLRKLVGDDRVLPGSDYPFDLKTWPPAQSSDAAASAFLGL</sequence>
<name>T0BQ69_ALIAG</name>
<reference evidence="4" key="1">
    <citation type="journal article" date="2022" name="G3 (Bethesda)">
        <title>Unveiling the complete genome sequence of Alicyclobacillus acidoterrestris DSM 3922T, a taint-producing strain.</title>
        <authorList>
            <person name="Leonardo I.C."/>
            <person name="Barreto Crespo M.T."/>
            <person name="Gaspar F.B."/>
        </authorList>
    </citation>
    <scope>NUCLEOTIDE SEQUENCE [LARGE SCALE GENOMIC DNA]</scope>
    <source>
        <strain evidence="4">DSM 3922</strain>
    </source>
</reference>
<evidence type="ECO:0000256" key="1">
    <source>
        <dbReference type="ARBA" id="ARBA00023239"/>
    </source>
</evidence>
<dbReference type="RefSeq" id="WP_021297955.1">
    <property type="nucleotide sequence ID" value="NZ_AURB01000165.1"/>
</dbReference>
<organism evidence="3 4">
    <name type="scientific">Alicyclobacillus acidoterrestris (strain ATCC 49025 / DSM 3922 / CIP 106132 / NCIMB 13137 / GD3B)</name>
    <dbReference type="NCBI Taxonomy" id="1356854"/>
    <lineage>
        <taxon>Bacteria</taxon>
        <taxon>Bacillati</taxon>
        <taxon>Bacillota</taxon>
        <taxon>Bacilli</taxon>
        <taxon>Bacillales</taxon>
        <taxon>Alicyclobacillaceae</taxon>
        <taxon>Alicyclobacillus</taxon>
    </lineage>
</organism>
<gene>
    <name evidence="3" type="ORF">K1I37_06175</name>
</gene>
<dbReference type="eggNOG" id="COG2159">
    <property type="taxonomic scope" value="Bacteria"/>
</dbReference>
<dbReference type="GO" id="GO:0019748">
    <property type="term" value="P:secondary metabolic process"/>
    <property type="evidence" value="ECO:0007669"/>
    <property type="project" value="TreeGrafter"/>
</dbReference>
<dbReference type="EMBL" id="CP080467">
    <property type="protein sequence ID" value="UNO50072.1"/>
    <property type="molecule type" value="Genomic_DNA"/>
</dbReference>
<evidence type="ECO:0000259" key="2">
    <source>
        <dbReference type="Pfam" id="PF04909"/>
    </source>
</evidence>
<dbReference type="GO" id="GO:0005829">
    <property type="term" value="C:cytosol"/>
    <property type="evidence" value="ECO:0007669"/>
    <property type="project" value="TreeGrafter"/>
</dbReference>
<proteinExistence type="predicted"/>
<dbReference type="Pfam" id="PF04909">
    <property type="entry name" value="Amidohydro_2"/>
    <property type="match status" value="1"/>
</dbReference>
<feature type="domain" description="Amidohydrolase-related" evidence="2">
    <location>
        <begin position="3"/>
        <end position="305"/>
    </location>
</feature>
<dbReference type="STRING" id="1356854.N007_13985"/>
<dbReference type="InterPro" id="IPR032466">
    <property type="entry name" value="Metal_Hydrolase"/>
</dbReference>
<protein>
    <submittedName>
        <fullName evidence="3">Amidohydrolase</fullName>
    </submittedName>
</protein>
<dbReference type="Gene3D" id="3.20.20.140">
    <property type="entry name" value="Metal-dependent hydrolases"/>
    <property type="match status" value="1"/>
</dbReference>
<keyword evidence="4" id="KW-1185">Reference proteome</keyword>
<keyword evidence="1" id="KW-0456">Lyase</keyword>
<dbReference type="Proteomes" id="UP000829401">
    <property type="component" value="Chromosome"/>
</dbReference>
<accession>T0BQ69</accession>
<evidence type="ECO:0000313" key="4">
    <source>
        <dbReference type="Proteomes" id="UP000829401"/>
    </source>
</evidence>
<dbReference type="AlphaFoldDB" id="T0BQ69"/>
<dbReference type="GO" id="GO:0016831">
    <property type="term" value="F:carboxy-lyase activity"/>
    <property type="evidence" value="ECO:0007669"/>
    <property type="project" value="InterPro"/>
</dbReference>